<evidence type="ECO:0000313" key="2">
    <source>
        <dbReference type="Proteomes" id="UP000295280"/>
    </source>
</evidence>
<dbReference type="EMBL" id="SCWD01000006">
    <property type="protein sequence ID" value="TDL95527.1"/>
    <property type="molecule type" value="Genomic_DNA"/>
</dbReference>
<proteinExistence type="predicted"/>
<keyword evidence="2" id="KW-1185">Reference proteome</keyword>
<evidence type="ECO:0000313" key="1">
    <source>
        <dbReference type="EMBL" id="TDL95527.1"/>
    </source>
</evidence>
<comment type="caution">
    <text evidence="1">The sequence shown here is derived from an EMBL/GenBank/DDBJ whole genome shotgun (WGS) entry which is preliminary data.</text>
</comment>
<accession>A0A9Q8FQ27</accession>
<dbReference type="RefSeq" id="WP_133418375.1">
    <property type="nucleotide sequence ID" value="NZ_SCWD01000006.1"/>
</dbReference>
<dbReference type="Proteomes" id="UP000295280">
    <property type="component" value="Unassembled WGS sequence"/>
</dbReference>
<protein>
    <submittedName>
        <fullName evidence="1">Uncharacterized protein</fullName>
    </submittedName>
</protein>
<sequence length="80" mass="9702">MVYLEKYEEDRDVMIGNAKTVLNSHMQGNRIAKESGMHYQRIYDYRKGRRNIEKADKEILIKINRVFHTHAFFQINRKED</sequence>
<organism evidence="1 2">
    <name type="scientific">Macrococcus carouselicus</name>
    <dbReference type="NCBI Taxonomy" id="69969"/>
    <lineage>
        <taxon>Bacteria</taxon>
        <taxon>Bacillati</taxon>
        <taxon>Bacillota</taxon>
        <taxon>Bacilli</taxon>
        <taxon>Bacillales</taxon>
        <taxon>Staphylococcaceae</taxon>
        <taxon>Macrococcus</taxon>
    </lineage>
</organism>
<gene>
    <name evidence="1" type="ORF">ERX40_10110</name>
</gene>
<dbReference type="AlphaFoldDB" id="A0A9Q8FQ27"/>
<name>A0A9Q8FQ27_9STAP</name>
<reference evidence="1 2" key="1">
    <citation type="submission" date="2019-01" db="EMBL/GenBank/DDBJ databases">
        <title>Draft genome sequences of the type strains of six Macrococcus species.</title>
        <authorList>
            <person name="Mazhar S."/>
            <person name="Altermann E."/>
            <person name="Hill C."/>
            <person name="Mcauliffe O."/>
        </authorList>
    </citation>
    <scope>NUCLEOTIDE SEQUENCE [LARGE SCALE GENOMIC DNA]</scope>
    <source>
        <strain evidence="1 2">ATCC 51828</strain>
    </source>
</reference>